<evidence type="ECO:0000259" key="1">
    <source>
        <dbReference type="Pfam" id="PF14470"/>
    </source>
</evidence>
<protein>
    <recommendedName>
        <fullName evidence="1">YokE-like PH domain-containing protein</fullName>
    </recommendedName>
</protein>
<evidence type="ECO:0000313" key="3">
    <source>
        <dbReference type="Proteomes" id="UP001225034"/>
    </source>
</evidence>
<reference evidence="2 3" key="1">
    <citation type="submission" date="2023-07" db="EMBL/GenBank/DDBJ databases">
        <title>Genomic Encyclopedia of Type Strains, Phase IV (KMG-IV): sequencing the most valuable type-strain genomes for metagenomic binning, comparative biology and taxonomic classification.</title>
        <authorList>
            <person name="Goeker M."/>
        </authorList>
    </citation>
    <scope>NUCLEOTIDE SEQUENCE [LARGE SCALE GENOMIC DNA]</scope>
    <source>
        <strain evidence="2 3">DSM 19154</strain>
    </source>
</reference>
<dbReference type="RefSeq" id="WP_306980335.1">
    <property type="nucleotide sequence ID" value="NZ_JAUSUA010000001.1"/>
</dbReference>
<comment type="caution">
    <text evidence="2">The sequence shown here is derived from an EMBL/GenBank/DDBJ whole genome shotgun (WGS) entry which is preliminary data.</text>
</comment>
<feature type="domain" description="YokE-like PH" evidence="1">
    <location>
        <begin position="30"/>
        <end position="100"/>
    </location>
</feature>
<dbReference type="Pfam" id="PF14470">
    <property type="entry name" value="bPH_3"/>
    <property type="match status" value="1"/>
</dbReference>
<accession>A0ABT9YE90</accession>
<dbReference type="Proteomes" id="UP001225034">
    <property type="component" value="Unassembled WGS sequence"/>
</dbReference>
<gene>
    <name evidence="2" type="ORF">J2S05_000926</name>
</gene>
<dbReference type="InterPro" id="IPR039519">
    <property type="entry name" value="YokE-like_PH"/>
</dbReference>
<name>A0ABT9YE90_9BACI</name>
<keyword evidence="3" id="KW-1185">Reference proteome</keyword>
<organism evidence="2 3">
    <name type="scientific">Alkalicoccobacillus murimartini</name>
    <dbReference type="NCBI Taxonomy" id="171685"/>
    <lineage>
        <taxon>Bacteria</taxon>
        <taxon>Bacillati</taxon>
        <taxon>Bacillota</taxon>
        <taxon>Bacilli</taxon>
        <taxon>Bacillales</taxon>
        <taxon>Bacillaceae</taxon>
        <taxon>Alkalicoccobacillus</taxon>
    </lineage>
</organism>
<sequence>MSTFKEQVAPLGKVYLIVYSKHLEILQSLLDSDENIITIGTQSSKRNRLFAITENRLIVVTFDGKGKEHQIFERDKIQNIRVKPKMLYYDVSFNFDEDKYNFFPDEGHALFSPITGSEVHNQ</sequence>
<dbReference type="EMBL" id="JAUSUA010000001">
    <property type="protein sequence ID" value="MDQ0206152.1"/>
    <property type="molecule type" value="Genomic_DNA"/>
</dbReference>
<proteinExistence type="predicted"/>
<evidence type="ECO:0000313" key="2">
    <source>
        <dbReference type="EMBL" id="MDQ0206152.1"/>
    </source>
</evidence>